<dbReference type="Pfam" id="PF13359">
    <property type="entry name" value="DDE_Tnp_4"/>
    <property type="match status" value="1"/>
</dbReference>
<evidence type="ECO:0000256" key="6">
    <source>
        <dbReference type="ARBA" id="ARBA00022801"/>
    </source>
</evidence>
<reference evidence="13 14" key="1">
    <citation type="submission" date="2024-06" db="EMBL/GenBank/DDBJ databases">
        <title>A chromosome-level genome assembly of beet webworm, Loxostege sticticalis.</title>
        <authorList>
            <person name="Zhang Y."/>
        </authorList>
    </citation>
    <scope>NUCLEOTIDE SEQUENCE [LARGE SCALE GENOMIC DNA]</scope>
    <source>
        <strain evidence="11">AQ026</strain>
        <strain evidence="10">AQ028</strain>
        <tissue evidence="10">Male pupae</tissue>
        <tissue evidence="11">Whole body</tissue>
    </source>
</reference>
<gene>
    <name evidence="12" type="ORF">ABMA27_011494</name>
    <name evidence="11" type="ORF">ABMA27_012430</name>
    <name evidence="9" type="ORF">ABMA28_009206</name>
    <name evidence="10" type="ORF">ABMA28_012058</name>
</gene>
<keyword evidence="13" id="KW-1185">Reference proteome</keyword>
<keyword evidence="6" id="KW-0378">Hydrolase</keyword>
<dbReference type="GO" id="GO:0004518">
    <property type="term" value="F:nuclease activity"/>
    <property type="evidence" value="ECO:0007669"/>
    <property type="project" value="UniProtKB-KW"/>
</dbReference>
<evidence type="ECO:0000256" key="7">
    <source>
        <dbReference type="ARBA" id="ARBA00023242"/>
    </source>
</evidence>
<evidence type="ECO:0000256" key="1">
    <source>
        <dbReference type="ARBA" id="ARBA00001968"/>
    </source>
</evidence>
<evidence type="ECO:0000313" key="13">
    <source>
        <dbReference type="Proteomes" id="UP001549920"/>
    </source>
</evidence>
<dbReference type="EMBL" id="JBEUOH010000030">
    <property type="protein sequence ID" value="KAL0858592.1"/>
    <property type="molecule type" value="Genomic_DNA"/>
</dbReference>
<comment type="subcellular location">
    <subcellularLocation>
        <location evidence="2">Nucleus</location>
    </subcellularLocation>
</comment>
<proteinExistence type="inferred from homology"/>
<name>A0ABD0TLN6_LOXSC</name>
<keyword evidence="4" id="KW-0540">Nuclease</keyword>
<evidence type="ECO:0000256" key="4">
    <source>
        <dbReference type="ARBA" id="ARBA00022722"/>
    </source>
</evidence>
<dbReference type="GO" id="GO:0005634">
    <property type="term" value="C:nucleus"/>
    <property type="evidence" value="ECO:0007669"/>
    <property type="project" value="UniProtKB-SubCell"/>
</dbReference>
<dbReference type="PANTHER" id="PTHR22930:SF284">
    <property type="entry name" value="DDE TNP4 DOMAIN-CONTAINING PROTEIN"/>
    <property type="match status" value="1"/>
</dbReference>
<evidence type="ECO:0000313" key="10">
    <source>
        <dbReference type="EMBL" id="KAL0850189.1"/>
    </source>
</evidence>
<evidence type="ECO:0000256" key="5">
    <source>
        <dbReference type="ARBA" id="ARBA00022723"/>
    </source>
</evidence>
<evidence type="ECO:0000256" key="3">
    <source>
        <dbReference type="ARBA" id="ARBA00006958"/>
    </source>
</evidence>
<organism evidence="10 14">
    <name type="scientific">Loxostege sticticalis</name>
    <name type="common">Beet webworm moth</name>
    <dbReference type="NCBI Taxonomy" id="481309"/>
    <lineage>
        <taxon>Eukaryota</taxon>
        <taxon>Metazoa</taxon>
        <taxon>Ecdysozoa</taxon>
        <taxon>Arthropoda</taxon>
        <taxon>Hexapoda</taxon>
        <taxon>Insecta</taxon>
        <taxon>Pterygota</taxon>
        <taxon>Neoptera</taxon>
        <taxon>Endopterygota</taxon>
        <taxon>Lepidoptera</taxon>
        <taxon>Glossata</taxon>
        <taxon>Ditrysia</taxon>
        <taxon>Pyraloidea</taxon>
        <taxon>Crambidae</taxon>
        <taxon>Pyraustinae</taxon>
        <taxon>Loxostege</taxon>
    </lineage>
</organism>
<dbReference type="Proteomes" id="UP001549920">
    <property type="component" value="Unassembled WGS sequence"/>
</dbReference>
<dbReference type="GO" id="GO:0046872">
    <property type="term" value="F:metal ion binding"/>
    <property type="evidence" value="ECO:0007669"/>
    <property type="project" value="UniProtKB-KW"/>
</dbReference>
<evidence type="ECO:0000313" key="14">
    <source>
        <dbReference type="Proteomes" id="UP001549921"/>
    </source>
</evidence>
<evidence type="ECO:0000256" key="2">
    <source>
        <dbReference type="ARBA" id="ARBA00004123"/>
    </source>
</evidence>
<evidence type="ECO:0000259" key="8">
    <source>
        <dbReference type="Pfam" id="PF13359"/>
    </source>
</evidence>
<evidence type="ECO:0000313" key="12">
    <source>
        <dbReference type="EMBL" id="KAL0895360.1"/>
    </source>
</evidence>
<keyword evidence="7" id="KW-0539">Nucleus</keyword>
<accession>A0ABD0TLN6</accession>
<dbReference type="GO" id="GO:0016787">
    <property type="term" value="F:hydrolase activity"/>
    <property type="evidence" value="ECO:0007669"/>
    <property type="project" value="UniProtKB-KW"/>
</dbReference>
<evidence type="ECO:0000313" key="9">
    <source>
        <dbReference type="EMBL" id="KAL0811775.1"/>
    </source>
</evidence>
<dbReference type="InterPro" id="IPR027806">
    <property type="entry name" value="HARBI1_dom"/>
</dbReference>
<protein>
    <recommendedName>
        <fullName evidence="8">DDE Tnp4 domain-containing protein</fullName>
    </recommendedName>
</protein>
<comment type="caution">
    <text evidence="10">The sequence shown here is derived from an EMBL/GenBank/DDBJ whole genome shotgun (WGS) entry which is preliminary data.</text>
</comment>
<dbReference type="AlphaFoldDB" id="A0ABD0TLN6"/>
<dbReference type="Proteomes" id="UP001549921">
    <property type="component" value="Unassembled WGS sequence"/>
</dbReference>
<dbReference type="EMBL" id="JBEDNZ010000023">
    <property type="protein sequence ID" value="KAL0811775.1"/>
    <property type="molecule type" value="Genomic_DNA"/>
</dbReference>
<evidence type="ECO:0000313" key="11">
    <source>
        <dbReference type="EMBL" id="KAL0858592.1"/>
    </source>
</evidence>
<dbReference type="EMBL" id="JBEUOH010000003">
    <property type="protein sequence ID" value="KAL0895360.1"/>
    <property type="molecule type" value="Genomic_DNA"/>
</dbReference>
<feature type="domain" description="DDE Tnp4" evidence="8">
    <location>
        <begin position="170"/>
        <end position="334"/>
    </location>
</feature>
<keyword evidence="5" id="KW-0479">Metal-binding</keyword>
<dbReference type="PANTHER" id="PTHR22930">
    <property type="match status" value="1"/>
</dbReference>
<comment type="similarity">
    <text evidence="3">Belongs to the HARBI1 family.</text>
</comment>
<dbReference type="InterPro" id="IPR045249">
    <property type="entry name" value="HARBI1-like"/>
</dbReference>
<comment type="cofactor">
    <cofactor evidence="1">
        <name>a divalent metal cation</name>
        <dbReference type="ChEBI" id="CHEBI:60240"/>
    </cofactor>
</comment>
<dbReference type="EMBL" id="JBEDNZ010000003">
    <property type="protein sequence ID" value="KAL0850189.1"/>
    <property type="molecule type" value="Genomic_DNA"/>
</dbReference>
<sequence>MAPILSKHQKIALALTVLSTCGVKKKKRNSWCKKWLLLRKTLSHANVLRELQPDDFKNFLRMDESQFENLLTMVTPFIEKEDILMRDTVSARERLIVTLRFLATGASYEDLKFRAIISPQLLCKIIPETCRAIYLSLKKYIKMPTSEAEWLETARGFEKKWNFPHAIGSIDGKHIEIEKPSESGSLFYNYKHFFSVILFAMVNANYEFMFVHVGTNGCASDAAILKNTTFYRKLMEDKLNLPQPCPLSDGCVPVPYVCLGDSAFSLNRHIMKPFPFKEISHEKRIFNYRLSRARRVVENAFGILVQRFRVLRQSINVNVDNIDYIVLACCVLHNYLLKTSHARYLTSKSVDREDVTEMKFQPGEWRRSERLTPLEKCSTRQRNEEGNNIRNIFTEHFSGPGSVPFQEHMLRVVKLSDE</sequence>